<feature type="domain" description="Carbohydrate kinase PfkB" evidence="3">
    <location>
        <begin position="40"/>
        <end position="300"/>
    </location>
</feature>
<dbReference type="CDD" id="cd01166">
    <property type="entry name" value="KdgK"/>
    <property type="match status" value="1"/>
</dbReference>
<dbReference type="Proteomes" id="UP000556620">
    <property type="component" value="Unassembled WGS sequence"/>
</dbReference>
<dbReference type="GO" id="GO:0005829">
    <property type="term" value="C:cytosol"/>
    <property type="evidence" value="ECO:0007669"/>
    <property type="project" value="TreeGrafter"/>
</dbReference>
<dbReference type="AlphaFoldDB" id="A0A7W2JH08"/>
<evidence type="ECO:0000313" key="4">
    <source>
        <dbReference type="EMBL" id="MBA6058798.1"/>
    </source>
</evidence>
<keyword evidence="1" id="KW-0808">Transferase</keyword>
<comment type="caution">
    <text evidence="4">The sequence shown here is derived from an EMBL/GenBank/DDBJ whole genome shotgun (WGS) entry which is preliminary data.</text>
</comment>
<keyword evidence="2 4" id="KW-0418">Kinase</keyword>
<dbReference type="PANTHER" id="PTHR10584:SF166">
    <property type="entry name" value="RIBOKINASE"/>
    <property type="match status" value="1"/>
</dbReference>
<dbReference type="Gene3D" id="3.40.1190.20">
    <property type="match status" value="1"/>
</dbReference>
<protein>
    <submittedName>
        <fullName evidence="4">Sugar kinase</fullName>
    </submittedName>
</protein>
<accession>A0A7W2JH08</accession>
<dbReference type="InterPro" id="IPR029056">
    <property type="entry name" value="Ribokinase-like"/>
</dbReference>
<dbReference type="GO" id="GO:0016301">
    <property type="term" value="F:kinase activity"/>
    <property type="evidence" value="ECO:0007669"/>
    <property type="project" value="UniProtKB-KW"/>
</dbReference>
<dbReference type="RefSeq" id="WP_181126925.1">
    <property type="nucleotide sequence ID" value="NZ_JACGCU010000007.1"/>
</dbReference>
<dbReference type="GeneID" id="83680052"/>
<organism evidence="4 5">
    <name type="scientific">Pseudomonas juntendi</name>
    <dbReference type="NCBI Taxonomy" id="2666183"/>
    <lineage>
        <taxon>Bacteria</taxon>
        <taxon>Pseudomonadati</taxon>
        <taxon>Pseudomonadota</taxon>
        <taxon>Gammaproteobacteria</taxon>
        <taxon>Pseudomonadales</taxon>
        <taxon>Pseudomonadaceae</taxon>
        <taxon>Pseudomonas</taxon>
    </lineage>
</organism>
<gene>
    <name evidence="4" type="ORF">H4C44_06385</name>
</gene>
<sequence length="321" mass="33735">MDNQTPAYYDASFTGFYALDILGVPIESIPPGGGCCFIDEIRLTVAGTAGGSVVDAAKLGLDCIAVGAVGDDEKADFIMDTLAKYHIDTSGMTRFKGISTSSTILTIRPDGSRPVFHVRGVSTEFELTPEVQAKALDARIVHFGGTGLLPKVDGAPTVEFMKAAKKLGRITTYDLISAGAETLQFVTPVLPWVDYFMPSIDEAAVLCGNSDVNYCADYFLDKGAKVVAISLGADGSLVATQDGIRFHVPAHVIQVRDTTGCGDAYSAGFITGLTKGMDLEGCARFATTCGALVATGLGSDAGIRSYEDTLLAMDTLPLRKS</sequence>
<evidence type="ECO:0000256" key="1">
    <source>
        <dbReference type="ARBA" id="ARBA00022679"/>
    </source>
</evidence>
<dbReference type="PANTHER" id="PTHR10584">
    <property type="entry name" value="SUGAR KINASE"/>
    <property type="match status" value="1"/>
</dbReference>
<name>A0A7W2JH08_9PSED</name>
<dbReference type="SUPFAM" id="SSF53613">
    <property type="entry name" value="Ribokinase-like"/>
    <property type="match status" value="1"/>
</dbReference>
<proteinExistence type="predicted"/>
<reference evidence="4 5" key="1">
    <citation type="submission" date="2020-07" db="EMBL/GenBank/DDBJ databases">
        <title>Diversity of carbapenemase encoding genes among Pseudomonas putida group clinical isolates in a tertiary Brazilian hospital.</title>
        <authorList>
            <person name="Alberto-Lei F."/>
            <person name="Nodari C.S."/>
            <person name="Streling A.P."/>
            <person name="Paulino J.T."/>
            <person name="Bessa-Neto F.O."/>
            <person name="Cayo R."/>
            <person name="Gales A.C."/>
        </authorList>
    </citation>
    <scope>NUCLEOTIDE SEQUENCE [LARGE SCALE GENOMIC DNA]</scope>
    <source>
        <strain evidence="4 5">14535</strain>
    </source>
</reference>
<dbReference type="InterPro" id="IPR011611">
    <property type="entry name" value="PfkB_dom"/>
</dbReference>
<evidence type="ECO:0000256" key="2">
    <source>
        <dbReference type="ARBA" id="ARBA00022777"/>
    </source>
</evidence>
<evidence type="ECO:0000313" key="5">
    <source>
        <dbReference type="Proteomes" id="UP000556620"/>
    </source>
</evidence>
<dbReference type="Pfam" id="PF00294">
    <property type="entry name" value="PfkB"/>
    <property type="match status" value="1"/>
</dbReference>
<evidence type="ECO:0000259" key="3">
    <source>
        <dbReference type="Pfam" id="PF00294"/>
    </source>
</evidence>
<dbReference type="EMBL" id="JACGCU010000007">
    <property type="protein sequence ID" value="MBA6058798.1"/>
    <property type="molecule type" value="Genomic_DNA"/>
</dbReference>